<organism evidence="2 3">
    <name type="scientific">Roseivivax sediminis</name>
    <dbReference type="NCBI Taxonomy" id="936889"/>
    <lineage>
        <taxon>Bacteria</taxon>
        <taxon>Pseudomonadati</taxon>
        <taxon>Pseudomonadota</taxon>
        <taxon>Alphaproteobacteria</taxon>
        <taxon>Rhodobacterales</taxon>
        <taxon>Roseobacteraceae</taxon>
        <taxon>Roseivivax</taxon>
    </lineage>
</organism>
<gene>
    <name evidence="2" type="ORF">SAMN04515678_107200</name>
</gene>
<keyword evidence="3" id="KW-1185">Reference proteome</keyword>
<evidence type="ECO:0000313" key="3">
    <source>
        <dbReference type="Proteomes" id="UP000325289"/>
    </source>
</evidence>
<feature type="coiled-coil region" evidence="1">
    <location>
        <begin position="17"/>
        <end position="44"/>
    </location>
</feature>
<dbReference type="RefSeq" id="WP_149756307.1">
    <property type="nucleotide sequence ID" value="NZ_FOMS01000007.1"/>
</dbReference>
<dbReference type="Proteomes" id="UP000325289">
    <property type="component" value="Unassembled WGS sequence"/>
</dbReference>
<evidence type="ECO:0000313" key="2">
    <source>
        <dbReference type="EMBL" id="SFE22731.1"/>
    </source>
</evidence>
<accession>A0A1I1YTD7</accession>
<sequence>MEIVVDRKRRIAPVRLAQGCREKRNAAEQTLAALDEANEALNDLKGCSDHVDPKAVQKLESVLSTVRKAQAWRLRVAIIDAQFLGLLAANDP</sequence>
<dbReference type="EMBL" id="FOMS01000007">
    <property type="protein sequence ID" value="SFE22731.1"/>
    <property type="molecule type" value="Genomic_DNA"/>
</dbReference>
<protein>
    <submittedName>
        <fullName evidence="2">Uncharacterized protein</fullName>
    </submittedName>
</protein>
<reference evidence="2 3" key="1">
    <citation type="submission" date="2016-10" db="EMBL/GenBank/DDBJ databases">
        <authorList>
            <person name="Varghese N."/>
            <person name="Submissions S."/>
        </authorList>
    </citation>
    <scope>NUCLEOTIDE SEQUENCE [LARGE SCALE GENOMIC DNA]</scope>
    <source>
        <strain evidence="3">YIM D21,KCTC 23444,ACCC 10710</strain>
    </source>
</reference>
<evidence type="ECO:0000256" key="1">
    <source>
        <dbReference type="SAM" id="Coils"/>
    </source>
</evidence>
<name>A0A1I1YTD7_9RHOB</name>
<proteinExistence type="predicted"/>
<dbReference type="AlphaFoldDB" id="A0A1I1YTD7"/>
<keyword evidence="1" id="KW-0175">Coiled coil</keyword>